<feature type="non-terminal residue" evidence="2">
    <location>
        <position position="366"/>
    </location>
</feature>
<dbReference type="AlphaFoldDB" id="A0A9N9HSN9"/>
<proteinExistence type="predicted"/>
<keyword evidence="3" id="KW-1185">Reference proteome</keyword>
<sequence>MKQQNNINDFENGGYWDSIISKIEDFKIRDELQNERLCKLNNKKKGVNTQICFNKRIREENISQPTPNLDILKDEIVKDNTIKHFLKNEYWDKEIKKLEDQNILEDQIIINELKNIKNEKLKYLETKSNMRKDKSLENLENFEDKNKWDTDIKNNININNLNEDLQKIRKEIYNKLLNEKNEKSNENEIEEIEKPNQNKRKERDENDDIDTILENMNIDKKIINFCVDYLWDKKIDQILDKVEKNEIIERKNLILKDLISNFNNIDFTHNIENNDDNCIKEQDIFLNDVYRRFILNEQEQRFSVIEQAMILWKNCEKLPNNQNIEEIFKKSLSSQKKRVLINDDNFKKFQNKKVPTICKSQGILDF</sequence>
<organism evidence="2 3">
    <name type="scientific">Funneliformis caledonium</name>
    <dbReference type="NCBI Taxonomy" id="1117310"/>
    <lineage>
        <taxon>Eukaryota</taxon>
        <taxon>Fungi</taxon>
        <taxon>Fungi incertae sedis</taxon>
        <taxon>Mucoromycota</taxon>
        <taxon>Glomeromycotina</taxon>
        <taxon>Glomeromycetes</taxon>
        <taxon>Glomerales</taxon>
        <taxon>Glomeraceae</taxon>
        <taxon>Funneliformis</taxon>
    </lineage>
</organism>
<protein>
    <submittedName>
        <fullName evidence="2">13725_t:CDS:1</fullName>
    </submittedName>
</protein>
<dbReference type="EMBL" id="CAJVPQ010008155">
    <property type="protein sequence ID" value="CAG8704088.1"/>
    <property type="molecule type" value="Genomic_DNA"/>
</dbReference>
<reference evidence="2" key="1">
    <citation type="submission" date="2021-06" db="EMBL/GenBank/DDBJ databases">
        <authorList>
            <person name="Kallberg Y."/>
            <person name="Tangrot J."/>
            <person name="Rosling A."/>
        </authorList>
    </citation>
    <scope>NUCLEOTIDE SEQUENCE</scope>
    <source>
        <strain evidence="2">UK204</strain>
    </source>
</reference>
<evidence type="ECO:0000313" key="2">
    <source>
        <dbReference type="EMBL" id="CAG8704088.1"/>
    </source>
</evidence>
<evidence type="ECO:0000313" key="3">
    <source>
        <dbReference type="Proteomes" id="UP000789570"/>
    </source>
</evidence>
<gene>
    <name evidence="2" type="ORF">FCALED_LOCUS13618</name>
</gene>
<evidence type="ECO:0000256" key="1">
    <source>
        <dbReference type="SAM" id="MobiDB-lite"/>
    </source>
</evidence>
<accession>A0A9N9HSN9</accession>
<feature type="compositionally biased region" description="Basic and acidic residues" evidence="1">
    <location>
        <begin position="183"/>
        <end position="204"/>
    </location>
</feature>
<comment type="caution">
    <text evidence="2">The sequence shown here is derived from an EMBL/GenBank/DDBJ whole genome shotgun (WGS) entry which is preliminary data.</text>
</comment>
<dbReference type="Proteomes" id="UP000789570">
    <property type="component" value="Unassembled WGS sequence"/>
</dbReference>
<name>A0A9N9HSN9_9GLOM</name>
<feature type="region of interest" description="Disordered" evidence="1">
    <location>
        <begin position="183"/>
        <end position="205"/>
    </location>
</feature>